<dbReference type="FunFam" id="1.20.58.1520:FF:000002">
    <property type="entry name" value="65-kDa microtubule-associated protein 6"/>
    <property type="match status" value="1"/>
</dbReference>
<dbReference type="Proteomes" id="UP001428341">
    <property type="component" value="Unassembled WGS sequence"/>
</dbReference>
<evidence type="ECO:0000256" key="2">
    <source>
        <dbReference type="ARBA" id="ARBA00004245"/>
    </source>
</evidence>
<keyword evidence="7" id="KW-0206">Cytoskeleton</keyword>
<evidence type="ECO:0000256" key="3">
    <source>
        <dbReference type="ARBA" id="ARBA00006187"/>
    </source>
</evidence>
<dbReference type="PANTHER" id="PTHR19321:SF7">
    <property type="entry name" value="65-KDA MICROTUBULE-ASSOCIATED PROTEIN 3"/>
    <property type="match status" value="1"/>
</dbReference>
<protein>
    <recommendedName>
        <fullName evidence="12">65-kDa microtubule-associated protein 3</fullName>
    </recommendedName>
</protein>
<dbReference type="GO" id="GO:0000226">
    <property type="term" value="P:microtubule cytoskeleton organization"/>
    <property type="evidence" value="ECO:0007669"/>
    <property type="project" value="InterPro"/>
</dbReference>
<dbReference type="GO" id="GO:0005634">
    <property type="term" value="C:nucleus"/>
    <property type="evidence" value="ECO:0007669"/>
    <property type="project" value="UniProtKB-SubCell"/>
</dbReference>
<keyword evidence="4" id="KW-0963">Cytoplasm</keyword>
<dbReference type="Pfam" id="PF03999">
    <property type="entry name" value="MAP65_ASE1"/>
    <property type="match status" value="1"/>
</dbReference>
<dbReference type="EMBL" id="JBCGBO010000005">
    <property type="protein sequence ID" value="KAK9202451.1"/>
    <property type="molecule type" value="Genomic_DNA"/>
</dbReference>
<name>A0AAP0MG08_9ROSI</name>
<dbReference type="InterPro" id="IPR007145">
    <property type="entry name" value="MAP65_Ase1_PRC1"/>
</dbReference>
<dbReference type="GO" id="GO:0008017">
    <property type="term" value="F:microtubule binding"/>
    <property type="evidence" value="ECO:0007669"/>
    <property type="project" value="InterPro"/>
</dbReference>
<keyword evidence="5" id="KW-0597">Phosphoprotein</keyword>
<comment type="subcellular location">
    <subcellularLocation>
        <location evidence="2">Cytoplasm</location>
        <location evidence="2">Cytoskeleton</location>
    </subcellularLocation>
    <subcellularLocation>
        <location evidence="1">Nucleus</location>
    </subcellularLocation>
</comment>
<evidence type="ECO:0000256" key="7">
    <source>
        <dbReference type="ARBA" id="ARBA00023212"/>
    </source>
</evidence>
<comment type="caution">
    <text evidence="10">The sequence shown here is derived from an EMBL/GenBank/DDBJ whole genome shotgun (WGS) entry which is preliminary data.</text>
</comment>
<evidence type="ECO:0000256" key="9">
    <source>
        <dbReference type="SAM" id="MobiDB-lite"/>
    </source>
</evidence>
<evidence type="ECO:0000256" key="4">
    <source>
        <dbReference type="ARBA" id="ARBA00022490"/>
    </source>
</evidence>
<dbReference type="PANTHER" id="PTHR19321">
    <property type="entry name" value="PROTEIN REGULATOR OF CYTOKINESIS 1 PRC1-RELATED"/>
    <property type="match status" value="1"/>
</dbReference>
<feature type="region of interest" description="Disordered" evidence="9">
    <location>
        <begin position="626"/>
        <end position="653"/>
    </location>
</feature>
<evidence type="ECO:0000256" key="5">
    <source>
        <dbReference type="ARBA" id="ARBA00022553"/>
    </source>
</evidence>
<gene>
    <name evidence="10" type="ORF">WN944_017662</name>
</gene>
<dbReference type="AlphaFoldDB" id="A0AAP0MG08"/>
<dbReference type="Gene3D" id="1.20.58.1520">
    <property type="match status" value="1"/>
</dbReference>
<sequence length="791" mass="89098">MHFLISLLTSSSVAFERLPTKTDAPLFIFKNTSVFSPRNKSPGGNYVIWESQFLRPPFRSFVINPSHGNCCHFSDRCLAMLNHHPNEFARLETTCGSLLCELQKIWDEVGEPNNERDKMILEIEQECLAVYGRKIDDAKISRAQLLRAIALSEAEVADICSSLGEQPGHCDWTAGGNLRDKLKTITPLLEDMRQRKIDRKNQFLQVLNQLQIISNEICPKDNMYKIIEDGADLSEQRLKELRSQLAYLQEEKSGRLRKVMKHLSNVNSLCMVLGMDFKDNVCKIHPTLNDPKASKDVSNDTIEKMATTIQSLQEVKIQRLQKLQHLATSLVELWNLMDTPLEEQEMFHNITSKIAALEPEITEPNFLSMNNIKYVEGEVSRLEQLKSSKMKELVLKKKLELAEILRKMHMVTETVGDFSIEAIESGSMDFLDLLEQTDLQIAKAKEEASSRKEILEKVEKWFTVREEESWLEEYNRDDNRYNAGRGSHLSLKRAEKARVLVNKIPAMVEALTCKVTDWEKETGTEFSYDGVRLISMLEDYSYMRQEKELERQRQKDHRKLQVQLIAEQEAIYGSKPSPSKSGRKTSTTLTGIASNRKLSLGGVMLQNLKPEKEAVCVHSNKKIDSLHRNSPFGRPQSVSLAAGSGRRNSEIPGNVVNNSCSSVAAKARKVESKSARKPLSPVSLAISSKANIANFLEDKKRTHNGTSLKAVPSVAVTPSKQIVACKEGNRAPNTMPSVPKTPSTFTAPMLMAMTPATPCVSLGAKANERTGDKIEYSFEEVRSGRYADMSS</sequence>
<organism evidence="10 11">
    <name type="scientific">Citrus x changshan-huyou</name>
    <dbReference type="NCBI Taxonomy" id="2935761"/>
    <lineage>
        <taxon>Eukaryota</taxon>
        <taxon>Viridiplantae</taxon>
        <taxon>Streptophyta</taxon>
        <taxon>Embryophyta</taxon>
        <taxon>Tracheophyta</taxon>
        <taxon>Spermatophyta</taxon>
        <taxon>Magnoliopsida</taxon>
        <taxon>eudicotyledons</taxon>
        <taxon>Gunneridae</taxon>
        <taxon>Pentapetalae</taxon>
        <taxon>rosids</taxon>
        <taxon>malvids</taxon>
        <taxon>Sapindales</taxon>
        <taxon>Rutaceae</taxon>
        <taxon>Aurantioideae</taxon>
        <taxon>Citrus</taxon>
    </lineage>
</organism>
<evidence type="ECO:0000313" key="10">
    <source>
        <dbReference type="EMBL" id="KAK9202451.1"/>
    </source>
</evidence>
<dbReference type="GO" id="GO:0005819">
    <property type="term" value="C:spindle"/>
    <property type="evidence" value="ECO:0007669"/>
    <property type="project" value="TreeGrafter"/>
</dbReference>
<keyword evidence="8" id="KW-0539">Nucleus</keyword>
<accession>A0AAP0MG08</accession>
<evidence type="ECO:0008006" key="12">
    <source>
        <dbReference type="Google" id="ProtNLM"/>
    </source>
</evidence>
<dbReference type="GO" id="GO:0005737">
    <property type="term" value="C:cytoplasm"/>
    <property type="evidence" value="ECO:0007669"/>
    <property type="project" value="TreeGrafter"/>
</dbReference>
<comment type="similarity">
    <text evidence="3">Belongs to the MAP65/ASE1 family.</text>
</comment>
<evidence type="ECO:0000256" key="6">
    <source>
        <dbReference type="ARBA" id="ARBA00022701"/>
    </source>
</evidence>
<dbReference type="GO" id="GO:0005874">
    <property type="term" value="C:microtubule"/>
    <property type="evidence" value="ECO:0007669"/>
    <property type="project" value="UniProtKB-KW"/>
</dbReference>
<proteinExistence type="inferred from homology"/>
<evidence type="ECO:0000256" key="8">
    <source>
        <dbReference type="ARBA" id="ARBA00023242"/>
    </source>
</evidence>
<keyword evidence="11" id="KW-1185">Reference proteome</keyword>
<evidence type="ECO:0000313" key="11">
    <source>
        <dbReference type="Proteomes" id="UP001428341"/>
    </source>
</evidence>
<evidence type="ECO:0000256" key="1">
    <source>
        <dbReference type="ARBA" id="ARBA00004123"/>
    </source>
</evidence>
<reference evidence="10 11" key="1">
    <citation type="submission" date="2024-05" db="EMBL/GenBank/DDBJ databases">
        <title>Haplotype-resolved chromosome-level genome assembly of Huyou (Citrus changshanensis).</title>
        <authorList>
            <person name="Miao C."/>
            <person name="Chen W."/>
            <person name="Wu Y."/>
            <person name="Wang L."/>
            <person name="Zhao S."/>
            <person name="Grierson D."/>
            <person name="Xu C."/>
            <person name="Chen K."/>
        </authorList>
    </citation>
    <scope>NUCLEOTIDE SEQUENCE [LARGE SCALE GENOMIC DNA]</scope>
    <source>
        <strain evidence="10">01-14</strain>
        <tissue evidence="10">Leaf</tissue>
    </source>
</reference>
<keyword evidence="6" id="KW-0493">Microtubule</keyword>